<name>A0AAV4TWU1_CAEEX</name>
<evidence type="ECO:0000313" key="2">
    <source>
        <dbReference type="Proteomes" id="UP001054945"/>
    </source>
</evidence>
<accession>A0AAV4TWU1</accession>
<sequence length="115" mass="13274">MTHGIPNKVGSVKIRAENQDYIWFRILSDELLRFCFLLECFTFTHTKFSCKLPSNIFFMKGEHGSCAMVPQPHFPETIIFTLMKHIRREGSGIEARCLSSALNPLNTFFIEINCL</sequence>
<dbReference type="EMBL" id="BPLR01011821">
    <property type="protein sequence ID" value="GIY49332.1"/>
    <property type="molecule type" value="Genomic_DNA"/>
</dbReference>
<evidence type="ECO:0000313" key="1">
    <source>
        <dbReference type="EMBL" id="GIY49332.1"/>
    </source>
</evidence>
<gene>
    <name evidence="1" type="ORF">CEXT_707911</name>
</gene>
<protein>
    <submittedName>
        <fullName evidence="1">Uncharacterized protein</fullName>
    </submittedName>
</protein>
<dbReference type="AlphaFoldDB" id="A0AAV4TWU1"/>
<comment type="caution">
    <text evidence="1">The sequence shown here is derived from an EMBL/GenBank/DDBJ whole genome shotgun (WGS) entry which is preliminary data.</text>
</comment>
<reference evidence="1 2" key="1">
    <citation type="submission" date="2021-06" db="EMBL/GenBank/DDBJ databases">
        <title>Caerostris extrusa draft genome.</title>
        <authorList>
            <person name="Kono N."/>
            <person name="Arakawa K."/>
        </authorList>
    </citation>
    <scope>NUCLEOTIDE SEQUENCE [LARGE SCALE GENOMIC DNA]</scope>
</reference>
<dbReference type="Proteomes" id="UP001054945">
    <property type="component" value="Unassembled WGS sequence"/>
</dbReference>
<organism evidence="1 2">
    <name type="scientific">Caerostris extrusa</name>
    <name type="common">Bark spider</name>
    <name type="synonym">Caerostris bankana</name>
    <dbReference type="NCBI Taxonomy" id="172846"/>
    <lineage>
        <taxon>Eukaryota</taxon>
        <taxon>Metazoa</taxon>
        <taxon>Ecdysozoa</taxon>
        <taxon>Arthropoda</taxon>
        <taxon>Chelicerata</taxon>
        <taxon>Arachnida</taxon>
        <taxon>Araneae</taxon>
        <taxon>Araneomorphae</taxon>
        <taxon>Entelegynae</taxon>
        <taxon>Araneoidea</taxon>
        <taxon>Araneidae</taxon>
        <taxon>Caerostris</taxon>
    </lineage>
</organism>
<proteinExistence type="predicted"/>
<keyword evidence="2" id="KW-1185">Reference proteome</keyword>